<organism evidence="2 3">
    <name type="scientific">Mucor flavus</name>
    <dbReference type="NCBI Taxonomy" id="439312"/>
    <lineage>
        <taxon>Eukaryota</taxon>
        <taxon>Fungi</taxon>
        <taxon>Fungi incertae sedis</taxon>
        <taxon>Mucoromycota</taxon>
        <taxon>Mucoromycotina</taxon>
        <taxon>Mucoromycetes</taxon>
        <taxon>Mucorales</taxon>
        <taxon>Mucorineae</taxon>
        <taxon>Mucoraceae</taxon>
        <taxon>Mucor</taxon>
    </lineage>
</organism>
<dbReference type="InterPro" id="IPR035901">
    <property type="entry name" value="GIY-YIG_endonuc_sf"/>
</dbReference>
<dbReference type="PANTHER" id="PTHR20208">
    <property type="entry name" value="STRUCTURE-SPECIFIC ENDONUCLEASE SUBUNIT SLX1"/>
    <property type="match status" value="1"/>
</dbReference>
<evidence type="ECO:0000259" key="1">
    <source>
        <dbReference type="PROSITE" id="PS50164"/>
    </source>
</evidence>
<dbReference type="EMBL" id="BAABUK010000002">
    <property type="protein sequence ID" value="GAA5807729.1"/>
    <property type="molecule type" value="Genomic_DNA"/>
</dbReference>
<dbReference type="Gene3D" id="3.40.1440.10">
    <property type="entry name" value="GIY-YIG endonuclease"/>
    <property type="match status" value="1"/>
</dbReference>
<feature type="domain" description="GIY-YIG" evidence="1">
    <location>
        <begin position="1"/>
        <end position="72"/>
    </location>
</feature>
<name>A0ABP9YLI7_9FUNG</name>
<proteinExistence type="predicted"/>
<evidence type="ECO:0000313" key="2">
    <source>
        <dbReference type="EMBL" id="GAA5807729.1"/>
    </source>
</evidence>
<dbReference type="Pfam" id="PF01541">
    <property type="entry name" value="GIY-YIG"/>
    <property type="match status" value="1"/>
</dbReference>
<dbReference type="InterPro" id="IPR000305">
    <property type="entry name" value="GIY-YIG_endonuc"/>
</dbReference>
<keyword evidence="3" id="KW-1185">Reference proteome</keyword>
<reference evidence="2 3" key="1">
    <citation type="submission" date="2024-04" db="EMBL/GenBank/DDBJ databases">
        <title>genome sequences of Mucor flavus KT1a and Helicostylum pulchrum KT1b strains isolated from the surface of a dry-aged beef.</title>
        <authorList>
            <person name="Toyotome T."/>
            <person name="Hosono M."/>
            <person name="Torimaru M."/>
            <person name="Fukuda K."/>
            <person name="Mikami N."/>
        </authorList>
    </citation>
    <scope>NUCLEOTIDE SEQUENCE [LARGE SCALE GENOMIC DNA]</scope>
    <source>
        <strain evidence="2 3">KT1a</strain>
    </source>
</reference>
<dbReference type="InterPro" id="IPR050381">
    <property type="entry name" value="SLX1_endonuclease"/>
</dbReference>
<sequence>MSCYLIRSLQEGHTNKTYVGSTPEPIRRLRQHNGELTQGAYRNIYSLSMDFLVENTHFNSNVRGKNHYKVDI</sequence>
<evidence type="ECO:0000313" key="3">
    <source>
        <dbReference type="Proteomes" id="UP001473302"/>
    </source>
</evidence>
<dbReference type="PANTHER" id="PTHR20208:SF10">
    <property type="entry name" value="STRUCTURE-SPECIFIC ENDONUCLEASE SUBUNIT SLX1"/>
    <property type="match status" value="1"/>
</dbReference>
<comment type="caution">
    <text evidence="2">The sequence shown here is derived from an EMBL/GenBank/DDBJ whole genome shotgun (WGS) entry which is preliminary data.</text>
</comment>
<gene>
    <name evidence="2" type="ORF">MFLAVUS_001103</name>
</gene>
<dbReference type="SUPFAM" id="SSF82771">
    <property type="entry name" value="GIY-YIG endonuclease"/>
    <property type="match status" value="1"/>
</dbReference>
<protein>
    <recommendedName>
        <fullName evidence="1">GIY-YIG domain-containing protein</fullName>
    </recommendedName>
</protein>
<dbReference type="Proteomes" id="UP001473302">
    <property type="component" value="Unassembled WGS sequence"/>
</dbReference>
<dbReference type="PROSITE" id="PS50164">
    <property type="entry name" value="GIY_YIG"/>
    <property type="match status" value="1"/>
</dbReference>
<accession>A0ABP9YLI7</accession>